<evidence type="ECO:0000313" key="6">
    <source>
        <dbReference type="EMBL" id="GMM45781.1"/>
    </source>
</evidence>
<evidence type="ECO:0000256" key="3">
    <source>
        <dbReference type="ARBA" id="ARBA00023015"/>
    </source>
</evidence>
<name>A0AAV5R2R8_PICKL</name>
<evidence type="ECO:0000313" key="7">
    <source>
        <dbReference type="Proteomes" id="UP001378960"/>
    </source>
</evidence>
<evidence type="ECO:0000256" key="4">
    <source>
        <dbReference type="ARBA" id="ARBA00023163"/>
    </source>
</evidence>
<dbReference type="PANTHER" id="PTHR47338">
    <property type="entry name" value="ZN(II)2CYS6 TRANSCRIPTION FACTOR (EUROFUNG)-RELATED"/>
    <property type="match status" value="1"/>
</dbReference>
<evidence type="ECO:0008006" key="8">
    <source>
        <dbReference type="Google" id="ProtNLM"/>
    </source>
</evidence>
<comment type="caution">
    <text evidence="6">The sequence shown here is derived from an EMBL/GenBank/DDBJ whole genome shotgun (WGS) entry which is preliminary data.</text>
</comment>
<reference evidence="6 7" key="1">
    <citation type="journal article" date="2023" name="Elife">
        <title>Identification of key yeast species and microbe-microbe interactions impacting larval growth of Drosophila in the wild.</title>
        <authorList>
            <person name="Mure A."/>
            <person name="Sugiura Y."/>
            <person name="Maeda R."/>
            <person name="Honda K."/>
            <person name="Sakurai N."/>
            <person name="Takahashi Y."/>
            <person name="Watada M."/>
            <person name="Katoh T."/>
            <person name="Gotoh A."/>
            <person name="Gotoh Y."/>
            <person name="Taniguchi I."/>
            <person name="Nakamura K."/>
            <person name="Hayashi T."/>
            <person name="Katayama T."/>
            <person name="Uemura T."/>
            <person name="Hattori Y."/>
        </authorList>
    </citation>
    <scope>NUCLEOTIDE SEQUENCE [LARGE SCALE GENOMIC DNA]</scope>
    <source>
        <strain evidence="6 7">PK-24</strain>
    </source>
</reference>
<evidence type="ECO:0000256" key="5">
    <source>
        <dbReference type="ARBA" id="ARBA00023242"/>
    </source>
</evidence>
<keyword evidence="4" id="KW-0804">Transcription</keyword>
<dbReference type="CDD" id="cd12148">
    <property type="entry name" value="fungal_TF_MHR"/>
    <property type="match status" value="1"/>
</dbReference>
<dbReference type="InterPro" id="IPR050815">
    <property type="entry name" value="TF_fung"/>
</dbReference>
<protein>
    <recommendedName>
        <fullName evidence="8">Transcription factor domain-containing protein</fullName>
    </recommendedName>
</protein>
<gene>
    <name evidence="6" type="ORF">DAPK24_023560</name>
</gene>
<keyword evidence="3" id="KW-0805">Transcription regulation</keyword>
<organism evidence="6 7">
    <name type="scientific">Pichia kluyveri</name>
    <name type="common">Yeast</name>
    <dbReference type="NCBI Taxonomy" id="36015"/>
    <lineage>
        <taxon>Eukaryota</taxon>
        <taxon>Fungi</taxon>
        <taxon>Dikarya</taxon>
        <taxon>Ascomycota</taxon>
        <taxon>Saccharomycotina</taxon>
        <taxon>Pichiomycetes</taxon>
        <taxon>Pichiales</taxon>
        <taxon>Pichiaceae</taxon>
        <taxon>Pichia</taxon>
    </lineage>
</organism>
<dbReference type="EMBL" id="BTGB01000003">
    <property type="protein sequence ID" value="GMM45781.1"/>
    <property type="molecule type" value="Genomic_DNA"/>
</dbReference>
<dbReference type="GO" id="GO:0046872">
    <property type="term" value="F:metal ion binding"/>
    <property type="evidence" value="ECO:0007669"/>
    <property type="project" value="UniProtKB-KW"/>
</dbReference>
<dbReference type="GO" id="GO:0005634">
    <property type="term" value="C:nucleus"/>
    <property type="evidence" value="ECO:0007669"/>
    <property type="project" value="UniProtKB-SubCell"/>
</dbReference>
<keyword evidence="7" id="KW-1185">Reference proteome</keyword>
<dbReference type="PANTHER" id="PTHR47338:SF5">
    <property type="entry name" value="ZN(II)2CYS6 TRANSCRIPTION FACTOR (EUROFUNG)"/>
    <property type="match status" value="1"/>
</dbReference>
<dbReference type="AlphaFoldDB" id="A0AAV5R2R8"/>
<dbReference type="Proteomes" id="UP001378960">
    <property type="component" value="Unassembled WGS sequence"/>
</dbReference>
<keyword evidence="5" id="KW-0539">Nucleus</keyword>
<sequence>MRNLEQSINDKPNEFILNDKQIEKAVSISLLNHPELLFLTFSKDLNYLVLFSIYLLSTPFTNKSNKKKNFEMLKKLESNVFNELQSNINDLISTLQYLIIMLLIYWQAGKTFKGYLIGGMAERTYKLLYRENIESLPFLKKELFLRTIWSYQLITLSLRDESSNDVKKRLHKFQLPFSNGNDNLTFIKDIDVSTTNDFTSLLILSSETWLDCLNWISNGGKYYYKEAPWNTSSEWFQLNNKISEIQNNLPKDNKFSLENINLSFHNNYNSLYCSFHLTLLISKIILHREFIPFIPSDNTGAKGPFDKLPWLNNAPTDWWKNSAKVCFQSACDVATILQRCRLNDKKYTCNLFNGFIGLTSGTLLSYIQHFPHYVDHIEDANIYYNECVEYLKYYKEFLNIGSYYFKVLEQNDKIFDLAVEKGISFSIISTMERMKDDLLDIANISVPVNEESKEKVESFIQNAKQEQMKGFQFRFQQQLPDQLFPTNEKVGNFVNNFTNEPVNTISSSETEFHKTFNPALSLNDDTSMSAVEKQLLSEWSQLMNWDISTLK</sequence>
<evidence type="ECO:0000256" key="2">
    <source>
        <dbReference type="ARBA" id="ARBA00022723"/>
    </source>
</evidence>
<keyword evidence="2" id="KW-0479">Metal-binding</keyword>
<dbReference type="GO" id="GO:0000981">
    <property type="term" value="F:DNA-binding transcription factor activity, RNA polymerase II-specific"/>
    <property type="evidence" value="ECO:0007669"/>
    <property type="project" value="InterPro"/>
</dbReference>
<comment type="subcellular location">
    <subcellularLocation>
        <location evidence="1">Nucleus</location>
    </subcellularLocation>
</comment>
<evidence type="ECO:0000256" key="1">
    <source>
        <dbReference type="ARBA" id="ARBA00004123"/>
    </source>
</evidence>
<proteinExistence type="predicted"/>
<accession>A0AAV5R2R8</accession>